<dbReference type="EMBL" id="JAXCGZ010007847">
    <property type="protein sequence ID" value="KAK7078418.1"/>
    <property type="molecule type" value="Genomic_DNA"/>
</dbReference>
<protein>
    <recommendedName>
        <fullName evidence="5">1-acyl-sn-glycerol-3-phosphate acyltransferase</fullName>
        <ecNumber evidence="5">2.3.1.51</ecNumber>
    </recommendedName>
</protein>
<dbReference type="GO" id="GO:0016020">
    <property type="term" value="C:membrane"/>
    <property type="evidence" value="ECO:0007669"/>
    <property type="project" value="InterPro"/>
</dbReference>
<keyword evidence="5" id="KW-0594">Phospholipid biosynthesis</keyword>
<dbReference type="PANTHER" id="PTHR10434:SF11">
    <property type="entry name" value="1-ACYL-SN-GLYCEROL-3-PHOSPHATE ACYLTRANSFERASE"/>
    <property type="match status" value="1"/>
</dbReference>
<dbReference type="AlphaFoldDB" id="A0AAN8XDH4"/>
<dbReference type="GO" id="GO:0005783">
    <property type="term" value="C:endoplasmic reticulum"/>
    <property type="evidence" value="ECO:0007669"/>
    <property type="project" value="TreeGrafter"/>
</dbReference>
<dbReference type="GO" id="GO:0006654">
    <property type="term" value="P:phosphatidic acid biosynthetic process"/>
    <property type="evidence" value="ECO:0007669"/>
    <property type="project" value="TreeGrafter"/>
</dbReference>
<proteinExistence type="inferred from homology"/>
<dbReference type="EC" id="2.3.1.51" evidence="5"/>
<sequence length="238" mass="27333">VRFDRLQQRLRRVGDGDALRVRIQPEVPLVSEIPPFLRYGHDQLSPVHSFNYMEARGRQEYAVSTGHEYVWGLIATWPLRILNPLLGLHWEVHGVEHITIDRPAVVVANHQSSIDFLGMVYMWPLFHKITAIAKKELFYAMPFGLTAWLCGTRFIDRRNPDKAKASMNAALDYVKEKSAKLWVFPEGTRNMADEMLPFKKGAFHLAIEGQLPILPVVYSSYRGFLNHPYKIFNPGGSF</sequence>
<comment type="caution">
    <text evidence="7">The sequence shown here is derived from an EMBL/GenBank/DDBJ whole genome shotgun (WGS) entry which is preliminary data.</text>
</comment>
<organism evidence="7 8">
    <name type="scientific">Halocaridina rubra</name>
    <name type="common">Hawaiian red shrimp</name>
    <dbReference type="NCBI Taxonomy" id="373956"/>
    <lineage>
        <taxon>Eukaryota</taxon>
        <taxon>Metazoa</taxon>
        <taxon>Ecdysozoa</taxon>
        <taxon>Arthropoda</taxon>
        <taxon>Crustacea</taxon>
        <taxon>Multicrustacea</taxon>
        <taxon>Malacostraca</taxon>
        <taxon>Eumalacostraca</taxon>
        <taxon>Eucarida</taxon>
        <taxon>Decapoda</taxon>
        <taxon>Pleocyemata</taxon>
        <taxon>Caridea</taxon>
        <taxon>Atyoidea</taxon>
        <taxon>Atyidae</taxon>
        <taxon>Halocaridina</taxon>
    </lineage>
</organism>
<dbReference type="SUPFAM" id="SSF69593">
    <property type="entry name" value="Glycerol-3-phosphate (1)-acyltransferase"/>
    <property type="match status" value="1"/>
</dbReference>
<comment type="similarity">
    <text evidence="2 5">Belongs to the 1-acyl-sn-glycerol-3-phosphate acyltransferase family.</text>
</comment>
<keyword evidence="5" id="KW-1208">Phospholipid metabolism</keyword>
<comment type="catalytic activity">
    <reaction evidence="5">
        <text>a 1-acyl-sn-glycero-3-phosphate + an acyl-CoA = a 1,2-diacyl-sn-glycero-3-phosphate + CoA</text>
        <dbReference type="Rhea" id="RHEA:19709"/>
        <dbReference type="ChEBI" id="CHEBI:57287"/>
        <dbReference type="ChEBI" id="CHEBI:57970"/>
        <dbReference type="ChEBI" id="CHEBI:58342"/>
        <dbReference type="ChEBI" id="CHEBI:58608"/>
        <dbReference type="EC" id="2.3.1.51"/>
    </reaction>
</comment>
<dbReference type="Proteomes" id="UP001381693">
    <property type="component" value="Unassembled WGS sequence"/>
</dbReference>
<keyword evidence="5" id="KW-0443">Lipid metabolism</keyword>
<dbReference type="InterPro" id="IPR002123">
    <property type="entry name" value="Plipid/glycerol_acylTrfase"/>
</dbReference>
<feature type="non-terminal residue" evidence="7">
    <location>
        <position position="1"/>
    </location>
</feature>
<dbReference type="InterPro" id="IPR004552">
    <property type="entry name" value="AGP_acyltrans"/>
</dbReference>
<dbReference type="GO" id="GO:0003841">
    <property type="term" value="F:1-acylglycerol-3-phosphate O-acyltransferase activity"/>
    <property type="evidence" value="ECO:0007669"/>
    <property type="project" value="UniProtKB-UniRule"/>
</dbReference>
<evidence type="ECO:0000256" key="4">
    <source>
        <dbReference type="ARBA" id="ARBA00023315"/>
    </source>
</evidence>
<evidence type="ECO:0000256" key="1">
    <source>
        <dbReference type="ARBA" id="ARBA00004728"/>
    </source>
</evidence>
<keyword evidence="8" id="KW-1185">Reference proteome</keyword>
<evidence type="ECO:0000259" key="6">
    <source>
        <dbReference type="SMART" id="SM00563"/>
    </source>
</evidence>
<dbReference type="NCBIfam" id="TIGR00530">
    <property type="entry name" value="AGP_acyltrn"/>
    <property type="match status" value="1"/>
</dbReference>
<evidence type="ECO:0000313" key="7">
    <source>
        <dbReference type="EMBL" id="KAK7078418.1"/>
    </source>
</evidence>
<dbReference type="CDD" id="cd07989">
    <property type="entry name" value="LPLAT_AGPAT-like"/>
    <property type="match status" value="1"/>
</dbReference>
<feature type="domain" description="Phospholipid/glycerol acyltransferase" evidence="6">
    <location>
        <begin position="104"/>
        <end position="221"/>
    </location>
</feature>
<comment type="domain">
    <text evidence="5">The HXXXXD motif is essential for acyltransferase activity and may constitute the binding site for the phosphate moiety of the glycerol-3-phosphate.</text>
</comment>
<reference evidence="7 8" key="1">
    <citation type="submission" date="2023-11" db="EMBL/GenBank/DDBJ databases">
        <title>Halocaridina rubra genome assembly.</title>
        <authorList>
            <person name="Smith C."/>
        </authorList>
    </citation>
    <scope>NUCLEOTIDE SEQUENCE [LARGE SCALE GENOMIC DNA]</scope>
    <source>
        <strain evidence="7">EP-1</strain>
        <tissue evidence="7">Whole</tissue>
    </source>
</reference>
<dbReference type="SMART" id="SM00563">
    <property type="entry name" value="PlsC"/>
    <property type="match status" value="1"/>
</dbReference>
<gene>
    <name evidence="7" type="ORF">SK128_008102</name>
</gene>
<keyword evidence="5" id="KW-0444">Lipid biosynthesis</keyword>
<name>A0AAN8XDH4_HALRR</name>
<dbReference type="Pfam" id="PF01553">
    <property type="entry name" value="Acyltransferase"/>
    <property type="match status" value="1"/>
</dbReference>
<evidence type="ECO:0000256" key="2">
    <source>
        <dbReference type="ARBA" id="ARBA00008655"/>
    </source>
</evidence>
<evidence type="ECO:0000313" key="8">
    <source>
        <dbReference type="Proteomes" id="UP001381693"/>
    </source>
</evidence>
<keyword evidence="4 5" id="KW-0012">Acyltransferase</keyword>
<keyword evidence="3 5" id="KW-0808">Transferase</keyword>
<dbReference type="PANTHER" id="PTHR10434">
    <property type="entry name" value="1-ACYL-SN-GLYCEROL-3-PHOSPHATE ACYLTRANSFERASE"/>
    <property type="match status" value="1"/>
</dbReference>
<evidence type="ECO:0000256" key="3">
    <source>
        <dbReference type="ARBA" id="ARBA00022679"/>
    </source>
</evidence>
<evidence type="ECO:0000256" key="5">
    <source>
        <dbReference type="RuleBase" id="RU361267"/>
    </source>
</evidence>
<accession>A0AAN8XDH4</accession>
<comment type="pathway">
    <text evidence="1">Phospholipid metabolism; CDP-diacylglycerol biosynthesis; CDP-diacylglycerol from sn-glycerol 3-phosphate: step 2/3.</text>
</comment>